<comment type="caution">
    <text evidence="1">The sequence shown here is derived from an EMBL/GenBank/DDBJ whole genome shotgun (WGS) entry which is preliminary data.</text>
</comment>
<dbReference type="Proteomes" id="UP000261174">
    <property type="component" value="Unassembled WGS sequence"/>
</dbReference>
<keyword evidence="2" id="KW-1185">Reference proteome</keyword>
<name>A0A3E1NXC3_9BACT</name>
<dbReference type="RefSeq" id="WP_116855780.1">
    <property type="nucleotide sequence ID" value="NZ_QTJV01000009.1"/>
</dbReference>
<proteinExistence type="predicted"/>
<sequence length="78" mass="9272">MTVLTTRQQKAKKGIIRAKLKNYRISLKAIEERSGEVREDGRPYHRNTIWAAFDKENKYYNEALINLAEKMIEEMKNK</sequence>
<protein>
    <submittedName>
        <fullName evidence="1">Uncharacterized protein</fullName>
    </submittedName>
</protein>
<reference evidence="1 2" key="1">
    <citation type="submission" date="2018-08" db="EMBL/GenBank/DDBJ databases">
        <title>Chitinophaga sp. K20C18050901, a novel bacterium isolated from forest soil.</title>
        <authorList>
            <person name="Wang C."/>
        </authorList>
    </citation>
    <scope>NUCLEOTIDE SEQUENCE [LARGE SCALE GENOMIC DNA]</scope>
    <source>
        <strain evidence="1 2">K20C18050901</strain>
    </source>
</reference>
<accession>A0A3E1NXC3</accession>
<dbReference type="AlphaFoldDB" id="A0A3E1NXC3"/>
<organism evidence="1 2">
    <name type="scientific">Chitinophaga silvisoli</name>
    <dbReference type="NCBI Taxonomy" id="2291814"/>
    <lineage>
        <taxon>Bacteria</taxon>
        <taxon>Pseudomonadati</taxon>
        <taxon>Bacteroidota</taxon>
        <taxon>Chitinophagia</taxon>
        <taxon>Chitinophagales</taxon>
        <taxon>Chitinophagaceae</taxon>
        <taxon>Chitinophaga</taxon>
    </lineage>
</organism>
<evidence type="ECO:0000313" key="1">
    <source>
        <dbReference type="EMBL" id="RFM32587.1"/>
    </source>
</evidence>
<dbReference type="EMBL" id="QTJV01000009">
    <property type="protein sequence ID" value="RFM32587.1"/>
    <property type="molecule type" value="Genomic_DNA"/>
</dbReference>
<gene>
    <name evidence="1" type="ORF">DXN04_23200</name>
</gene>
<evidence type="ECO:0000313" key="2">
    <source>
        <dbReference type="Proteomes" id="UP000261174"/>
    </source>
</evidence>
<dbReference type="OrthoDB" id="9849874at2"/>